<proteinExistence type="predicted"/>
<name>A0ACC3SPY0_9PEZI</name>
<dbReference type="Proteomes" id="UP001320706">
    <property type="component" value="Unassembled WGS sequence"/>
</dbReference>
<keyword evidence="1" id="KW-0418">Kinase</keyword>
<accession>A0ACC3SPY0</accession>
<sequence length="658" mass="72267">MPHYDDEEVLDVPEPGFVNPEYFRMLAHSTPGSVSSSRPGSPRKQLPQPVFGTPPREPRTVTPPPGAEFVGSAPAPEHGISGSSFLPDYFRKFFREKRELGRGGRGVVLLVEHLLDGVSLGEFACKRIPVGNDHAWLEKVLAEVQLLQQLRHQNLVSYNYVWLEDAQITNFGPSVPCVFILQQYCNSGDLHDHVLSGIAKTPLTPRDLKDRLRRRSKGQPESPTGLQGPRKMNFDDIFSFFRDITSGLHHLHANGYIHRDLKPSNCLLHHDRKTGKMTVLVSDFGEVQSTTAQRTSTGSTGTISYCAPEVLKRATPDGVFGNFSTKSDIFSLGMIVYFMCFASLPYANADNLHEENEDVELLRAEIARWSGFDDTAKPRSDLPERLYRFLRRLLSLDPAERPSTEEILTGIKSGGGAGGDDIAAGAGLGIGMGMGMGNADEARTRISAVDSPAPKARSRPDGPPPSLLRPGLNQRRRHSSKDDGRPPSPKTQPQTQPRGDAAALESSVVLRTRKVSMPLPAPPPLRTPAPSPSPSPSQTQMQMQPPQLMLPAPPTWRGLLVSRTSHLLSHPSTQLSLRLLVFLVKVISLHYPCAPYGTSPWLLYPLLCVAAWDFREMGVVGRGWGGSLLLLGLHLAVVVTAGRWGRLCGGKVMVWEEF</sequence>
<keyword evidence="2" id="KW-1185">Reference proteome</keyword>
<keyword evidence="1" id="KW-0808">Transferase</keyword>
<comment type="caution">
    <text evidence="1">The sequence shown here is derived from an EMBL/GenBank/DDBJ whole genome shotgun (WGS) entry which is preliminary data.</text>
</comment>
<organism evidence="1 2">
    <name type="scientific">Zalaria obscura</name>
    <dbReference type="NCBI Taxonomy" id="2024903"/>
    <lineage>
        <taxon>Eukaryota</taxon>
        <taxon>Fungi</taxon>
        <taxon>Dikarya</taxon>
        <taxon>Ascomycota</taxon>
        <taxon>Pezizomycotina</taxon>
        <taxon>Dothideomycetes</taxon>
        <taxon>Dothideomycetidae</taxon>
        <taxon>Dothideales</taxon>
        <taxon>Zalariaceae</taxon>
        <taxon>Zalaria</taxon>
    </lineage>
</organism>
<gene>
    <name evidence="1" type="primary">IKS1</name>
    <name evidence="1" type="ORF">M8818_001319</name>
</gene>
<dbReference type="EMBL" id="JAMKPW020000005">
    <property type="protein sequence ID" value="KAK8217561.1"/>
    <property type="molecule type" value="Genomic_DNA"/>
</dbReference>
<evidence type="ECO:0000313" key="1">
    <source>
        <dbReference type="EMBL" id="KAK8217561.1"/>
    </source>
</evidence>
<protein>
    <submittedName>
        <fullName evidence="1">Serine/threonine-protein kinase iks1</fullName>
    </submittedName>
</protein>
<reference evidence="1" key="1">
    <citation type="submission" date="2024-02" db="EMBL/GenBank/DDBJ databases">
        <title>Metagenome Assembled Genome of Zalaria obscura JY119.</title>
        <authorList>
            <person name="Vighnesh L."/>
            <person name="Jagadeeshwari U."/>
            <person name="Venkata Ramana C."/>
            <person name="Sasikala C."/>
        </authorList>
    </citation>
    <scope>NUCLEOTIDE SEQUENCE</scope>
    <source>
        <strain evidence="1">JY119</strain>
    </source>
</reference>
<evidence type="ECO:0000313" key="2">
    <source>
        <dbReference type="Proteomes" id="UP001320706"/>
    </source>
</evidence>